<proteinExistence type="predicted"/>
<dbReference type="OrthoDB" id="3360032at2759"/>
<keyword evidence="1" id="KW-1133">Transmembrane helix</keyword>
<keyword evidence="3" id="KW-1185">Reference proteome</keyword>
<comment type="caution">
    <text evidence="2">The sequence shown here is derived from an EMBL/GenBank/DDBJ whole genome shotgun (WGS) entry which is preliminary data.</text>
</comment>
<reference evidence="3" key="1">
    <citation type="journal article" date="2019" name="Curr. Biol.">
        <title>Genome Sequence of Striga asiatica Provides Insight into the Evolution of Plant Parasitism.</title>
        <authorList>
            <person name="Yoshida S."/>
            <person name="Kim S."/>
            <person name="Wafula E.K."/>
            <person name="Tanskanen J."/>
            <person name="Kim Y.M."/>
            <person name="Honaas L."/>
            <person name="Yang Z."/>
            <person name="Spallek T."/>
            <person name="Conn C.E."/>
            <person name="Ichihashi Y."/>
            <person name="Cheong K."/>
            <person name="Cui S."/>
            <person name="Der J.P."/>
            <person name="Gundlach H."/>
            <person name="Jiao Y."/>
            <person name="Hori C."/>
            <person name="Ishida J.K."/>
            <person name="Kasahara H."/>
            <person name="Kiba T."/>
            <person name="Kim M.S."/>
            <person name="Koo N."/>
            <person name="Laohavisit A."/>
            <person name="Lee Y.H."/>
            <person name="Lumba S."/>
            <person name="McCourt P."/>
            <person name="Mortimer J.C."/>
            <person name="Mutuku J.M."/>
            <person name="Nomura T."/>
            <person name="Sasaki-Sekimoto Y."/>
            <person name="Seto Y."/>
            <person name="Wang Y."/>
            <person name="Wakatake T."/>
            <person name="Sakakibara H."/>
            <person name="Demura T."/>
            <person name="Yamaguchi S."/>
            <person name="Yoneyama K."/>
            <person name="Manabe R.I."/>
            <person name="Nelson D.C."/>
            <person name="Schulman A.H."/>
            <person name="Timko M.P."/>
            <person name="dePamphilis C.W."/>
            <person name="Choi D."/>
            <person name="Shirasu K."/>
        </authorList>
    </citation>
    <scope>NUCLEOTIDE SEQUENCE [LARGE SCALE GENOMIC DNA]</scope>
    <source>
        <strain evidence="3">cv. UVA1</strain>
    </source>
</reference>
<evidence type="ECO:0000256" key="1">
    <source>
        <dbReference type="SAM" id="Phobius"/>
    </source>
</evidence>
<dbReference type="PANTHER" id="PTHR35465:SF1">
    <property type="entry name" value="PHOSPHATIDYLINOSITOL-GLYCAN BIOSYNTHESIS CLASS X PROTEIN"/>
    <property type="match status" value="1"/>
</dbReference>
<evidence type="ECO:0000313" key="2">
    <source>
        <dbReference type="EMBL" id="GER25607.1"/>
    </source>
</evidence>
<dbReference type="EMBL" id="BKCP01000336">
    <property type="protein sequence ID" value="GER25607.1"/>
    <property type="molecule type" value="Genomic_DNA"/>
</dbReference>
<evidence type="ECO:0000313" key="3">
    <source>
        <dbReference type="Proteomes" id="UP000325081"/>
    </source>
</evidence>
<name>A0A5A7NZ15_STRAF</name>
<dbReference type="AlphaFoldDB" id="A0A5A7NZ15"/>
<accession>A0A5A7NZ15</accession>
<gene>
    <name evidence="2" type="ORF">STAS_01205</name>
</gene>
<protein>
    <submittedName>
        <fullName evidence="2">Uncharacterized protein</fullName>
    </submittedName>
</protein>
<dbReference type="Proteomes" id="UP000325081">
    <property type="component" value="Unassembled WGS sequence"/>
</dbReference>
<sequence>MVESSSAPPSTDKTVIVRVKRKAKICLASCAEKTEGKRSFKAINIKDCYKQNRVKSDNPCPQNSQISRIFPLGQTDTIDLRLKRLKGKHRLLAAAGKKTATESRFRTNTWIKLKHEILQVMLLVLSDHDNQCSLGANVQPWKYELFKETLILQNGACLYELRGLRPRTWYEVKISYPASIPASFSLQLSRGTSDLGLNRGRKLLNTEKLIFKTDEIPSLVEQGRMYVLLNVEPEGVVAIPGKQERDYITFNIVCDELLLGIPHKAWFVVALVLVCLVFAFVVPSFLPPFLLPEKGNRPLCAPAVTKDS</sequence>
<keyword evidence="1" id="KW-0472">Membrane</keyword>
<dbReference type="PANTHER" id="PTHR35465">
    <property type="entry name" value="CAVEOLIN-1 PROTEIN"/>
    <property type="match status" value="1"/>
</dbReference>
<organism evidence="2 3">
    <name type="scientific">Striga asiatica</name>
    <name type="common">Asiatic witchweed</name>
    <name type="synonym">Buchnera asiatica</name>
    <dbReference type="NCBI Taxonomy" id="4170"/>
    <lineage>
        <taxon>Eukaryota</taxon>
        <taxon>Viridiplantae</taxon>
        <taxon>Streptophyta</taxon>
        <taxon>Embryophyta</taxon>
        <taxon>Tracheophyta</taxon>
        <taxon>Spermatophyta</taxon>
        <taxon>Magnoliopsida</taxon>
        <taxon>eudicotyledons</taxon>
        <taxon>Gunneridae</taxon>
        <taxon>Pentapetalae</taxon>
        <taxon>asterids</taxon>
        <taxon>lamiids</taxon>
        <taxon>Lamiales</taxon>
        <taxon>Orobanchaceae</taxon>
        <taxon>Buchnereae</taxon>
        <taxon>Striga</taxon>
    </lineage>
</organism>
<keyword evidence="1" id="KW-0812">Transmembrane</keyword>
<feature type="transmembrane region" description="Helical" evidence="1">
    <location>
        <begin position="265"/>
        <end position="286"/>
    </location>
</feature>